<dbReference type="PANTHER" id="PTHR36978:SF4">
    <property type="entry name" value="P-LOOP CONTAINING NUCLEOSIDE TRIPHOSPHATE HYDROLASE PROTEIN"/>
    <property type="match status" value="1"/>
</dbReference>
<dbReference type="RefSeq" id="WP_377376197.1">
    <property type="nucleotide sequence ID" value="NZ_JBHSSW010000004.1"/>
</dbReference>
<dbReference type="PANTHER" id="PTHR36978">
    <property type="entry name" value="P-LOOP CONTAINING NUCLEOTIDE TRIPHOSPHATE HYDROLASE"/>
    <property type="match status" value="1"/>
</dbReference>
<evidence type="ECO:0000313" key="3">
    <source>
        <dbReference type="Proteomes" id="UP001596303"/>
    </source>
</evidence>
<dbReference type="InterPro" id="IPR040632">
    <property type="entry name" value="Sulfotransfer_4"/>
</dbReference>
<accession>A0ABW1S829</accession>
<evidence type="ECO:0000256" key="1">
    <source>
        <dbReference type="SAM" id="Phobius"/>
    </source>
</evidence>
<keyword evidence="1" id="KW-0472">Membrane</keyword>
<organism evidence="2 3">
    <name type="scientific">Ponticaulis profundi</name>
    <dbReference type="NCBI Taxonomy" id="2665222"/>
    <lineage>
        <taxon>Bacteria</taxon>
        <taxon>Pseudomonadati</taxon>
        <taxon>Pseudomonadota</taxon>
        <taxon>Alphaproteobacteria</taxon>
        <taxon>Hyphomonadales</taxon>
        <taxon>Hyphomonadaceae</taxon>
        <taxon>Ponticaulis</taxon>
    </lineage>
</organism>
<dbReference type="Pfam" id="PF17784">
    <property type="entry name" value="Sulfotransfer_4"/>
    <property type="match status" value="1"/>
</dbReference>
<gene>
    <name evidence="2" type="ORF">ACFQDM_04830</name>
</gene>
<comment type="caution">
    <text evidence="2">The sequence shown here is derived from an EMBL/GenBank/DDBJ whole genome shotgun (WGS) entry which is preliminary data.</text>
</comment>
<dbReference type="EC" id="2.8.2.-" evidence="2"/>
<name>A0ABW1S829_9PROT</name>
<reference evidence="3" key="1">
    <citation type="journal article" date="2019" name="Int. J. Syst. Evol. Microbiol.">
        <title>The Global Catalogue of Microorganisms (GCM) 10K type strain sequencing project: providing services to taxonomists for standard genome sequencing and annotation.</title>
        <authorList>
            <consortium name="The Broad Institute Genomics Platform"/>
            <consortium name="The Broad Institute Genome Sequencing Center for Infectious Disease"/>
            <person name="Wu L."/>
            <person name="Ma J."/>
        </authorList>
    </citation>
    <scope>NUCLEOTIDE SEQUENCE [LARGE SCALE GENOMIC DNA]</scope>
    <source>
        <strain evidence="3">CGMCC-1.15741</strain>
    </source>
</reference>
<keyword evidence="3" id="KW-1185">Reference proteome</keyword>
<dbReference type="GO" id="GO:0016740">
    <property type="term" value="F:transferase activity"/>
    <property type="evidence" value="ECO:0007669"/>
    <property type="project" value="UniProtKB-KW"/>
</dbReference>
<feature type="transmembrane region" description="Helical" evidence="1">
    <location>
        <begin position="216"/>
        <end position="234"/>
    </location>
</feature>
<dbReference type="SUPFAM" id="SSF52540">
    <property type="entry name" value="P-loop containing nucleoside triphosphate hydrolases"/>
    <property type="match status" value="1"/>
</dbReference>
<sequence>MTLKVIGAGFGRTGTLSMKAALETLGYDKCHHMMEVFADQKQADLWYDISQGGEPDWDHTFDGFQACVDFPACIFYKELAEKYPDAKVVLTTRDPESWYASAESTIYQVSRRMPGWLARVVPLIRKMKPMLDDLIWKRVFNNAFENREAAIAVFKAHEAEVKAVIPEDRLLVMHVKEGWGPLCSFLGVPEPDVPFPNVNDKADFEKRIRIFTIMNYLPHALAAILVCAALWIGYSAI</sequence>
<proteinExistence type="predicted"/>
<protein>
    <submittedName>
        <fullName evidence="2">Sulfotransferase family protein</fullName>
        <ecNumber evidence="2">2.8.2.-</ecNumber>
    </submittedName>
</protein>
<dbReference type="Proteomes" id="UP001596303">
    <property type="component" value="Unassembled WGS sequence"/>
</dbReference>
<dbReference type="Gene3D" id="3.40.50.300">
    <property type="entry name" value="P-loop containing nucleotide triphosphate hydrolases"/>
    <property type="match status" value="1"/>
</dbReference>
<keyword evidence="1" id="KW-1133">Transmembrane helix</keyword>
<dbReference type="EMBL" id="JBHSSW010000004">
    <property type="protein sequence ID" value="MFC6197389.1"/>
    <property type="molecule type" value="Genomic_DNA"/>
</dbReference>
<evidence type="ECO:0000313" key="2">
    <source>
        <dbReference type="EMBL" id="MFC6197389.1"/>
    </source>
</evidence>
<dbReference type="InterPro" id="IPR027417">
    <property type="entry name" value="P-loop_NTPase"/>
</dbReference>
<keyword evidence="1" id="KW-0812">Transmembrane</keyword>
<keyword evidence="2" id="KW-0808">Transferase</keyword>